<feature type="transmembrane region" description="Helical" evidence="6">
    <location>
        <begin position="102"/>
        <end position="123"/>
    </location>
</feature>
<feature type="compositionally biased region" description="Low complexity" evidence="5">
    <location>
        <begin position="335"/>
        <end position="348"/>
    </location>
</feature>
<evidence type="ECO:0000256" key="1">
    <source>
        <dbReference type="ARBA" id="ARBA00004141"/>
    </source>
</evidence>
<proteinExistence type="predicted"/>
<comment type="caution">
    <text evidence="7">The sequence shown here is derived from an EMBL/GenBank/DDBJ whole genome shotgun (WGS) entry which is preliminary data.</text>
</comment>
<dbReference type="GO" id="GO:0005778">
    <property type="term" value="C:peroxisomal membrane"/>
    <property type="evidence" value="ECO:0007669"/>
    <property type="project" value="TreeGrafter"/>
</dbReference>
<dbReference type="PANTHER" id="PTHR28304">
    <property type="entry name" value="PEROXISOMAL MEMBRANE PROTEIN PEX29"/>
    <property type="match status" value="1"/>
</dbReference>
<evidence type="ECO:0000313" key="7">
    <source>
        <dbReference type="EMBL" id="KAF5352222.1"/>
    </source>
</evidence>
<keyword evidence="4 6" id="KW-0472">Membrane</keyword>
<sequence length="462" mass="51186">MHTVRRKETTNVITVQSTQSLPTSFAILPQLLLSSSVPSEDAGYNPRRKRTKAVLLSNKDPLSIQITTINFKRFVDRVGGLFWFQDTAEELMTWKQGWKPTTALLCVYAFNLMGLHADTHAAITPIPSQLSLSAPVSTTALTILTLLIPSILFLSPFIPTRLIAFFGVALPVLSSNPHLSLLFLQLRHHVTSSLRPNYLWTWSPSPTPTLTFPILCPLAFFFPNRSLPLKPVPLTPRSFFPQHIPKVPITQISFRFCPRPFITINVSLLSSHLGASGLTNRLKSLAILALSTNSLTDRIRNAELREVELWENESAPSIVPPSTSTSRIGRKLSESLAFSSSPSTSPTVKKAKKAAKSNTNTHPARTQTHNALLNTLAPLPPFALIPPLPASAMGDLVKEGCVGGVETETSRELEQKEHRENQNQNQKRLGQPYTTKPRPVFFVFGQPHKLHIPRNNPSHSNL</sequence>
<name>A0A8H5D4P8_9AGAR</name>
<evidence type="ECO:0000256" key="4">
    <source>
        <dbReference type="ARBA" id="ARBA00023136"/>
    </source>
</evidence>
<reference evidence="7 8" key="1">
    <citation type="journal article" date="2020" name="ISME J.">
        <title>Uncovering the hidden diversity of litter-decomposition mechanisms in mushroom-forming fungi.</title>
        <authorList>
            <person name="Floudas D."/>
            <person name="Bentzer J."/>
            <person name="Ahren D."/>
            <person name="Johansson T."/>
            <person name="Persson P."/>
            <person name="Tunlid A."/>
        </authorList>
    </citation>
    <scope>NUCLEOTIDE SEQUENCE [LARGE SCALE GENOMIC DNA]</scope>
    <source>
        <strain evidence="7 8">CBS 291.85</strain>
    </source>
</reference>
<dbReference type="GO" id="GO:0007031">
    <property type="term" value="P:peroxisome organization"/>
    <property type="evidence" value="ECO:0007669"/>
    <property type="project" value="TreeGrafter"/>
</dbReference>
<keyword evidence="3 6" id="KW-1133">Transmembrane helix</keyword>
<feature type="compositionally biased region" description="Basic and acidic residues" evidence="5">
    <location>
        <begin position="408"/>
        <end position="421"/>
    </location>
</feature>
<keyword evidence="2 6" id="KW-0812">Transmembrane</keyword>
<feature type="region of interest" description="Disordered" evidence="5">
    <location>
        <begin position="407"/>
        <end position="436"/>
    </location>
</feature>
<dbReference type="PANTHER" id="PTHR28304:SF2">
    <property type="entry name" value="PEROXISOMAL MEMBRANE PROTEIN PEX29"/>
    <property type="match status" value="1"/>
</dbReference>
<accession>A0A8H5D4P8</accession>
<evidence type="ECO:0000313" key="8">
    <source>
        <dbReference type="Proteomes" id="UP000559256"/>
    </source>
</evidence>
<keyword evidence="8" id="KW-1185">Reference proteome</keyword>
<evidence type="ECO:0000256" key="2">
    <source>
        <dbReference type="ARBA" id="ARBA00022692"/>
    </source>
</evidence>
<feature type="region of interest" description="Disordered" evidence="5">
    <location>
        <begin position="335"/>
        <end position="365"/>
    </location>
</feature>
<evidence type="ECO:0000256" key="3">
    <source>
        <dbReference type="ARBA" id="ARBA00022989"/>
    </source>
</evidence>
<organism evidence="7 8">
    <name type="scientific">Tetrapyrgos nigripes</name>
    <dbReference type="NCBI Taxonomy" id="182062"/>
    <lineage>
        <taxon>Eukaryota</taxon>
        <taxon>Fungi</taxon>
        <taxon>Dikarya</taxon>
        <taxon>Basidiomycota</taxon>
        <taxon>Agaricomycotina</taxon>
        <taxon>Agaricomycetes</taxon>
        <taxon>Agaricomycetidae</taxon>
        <taxon>Agaricales</taxon>
        <taxon>Marasmiineae</taxon>
        <taxon>Marasmiaceae</taxon>
        <taxon>Tetrapyrgos</taxon>
    </lineage>
</organism>
<dbReference type="AlphaFoldDB" id="A0A8H5D4P8"/>
<evidence type="ECO:0000256" key="5">
    <source>
        <dbReference type="SAM" id="MobiDB-lite"/>
    </source>
</evidence>
<comment type="subcellular location">
    <subcellularLocation>
        <location evidence="1">Membrane</location>
        <topology evidence="1">Multi-pass membrane protein</topology>
    </subcellularLocation>
</comment>
<dbReference type="InterPro" id="IPR052816">
    <property type="entry name" value="Peroxisomal_Membrane_PEX28-32"/>
</dbReference>
<feature type="transmembrane region" description="Helical" evidence="6">
    <location>
        <begin position="162"/>
        <end position="185"/>
    </location>
</feature>
<evidence type="ECO:0000256" key="6">
    <source>
        <dbReference type="SAM" id="Phobius"/>
    </source>
</evidence>
<feature type="transmembrane region" description="Helical" evidence="6">
    <location>
        <begin position="135"/>
        <end position="155"/>
    </location>
</feature>
<dbReference type="OrthoDB" id="74314at2759"/>
<dbReference type="Proteomes" id="UP000559256">
    <property type="component" value="Unassembled WGS sequence"/>
</dbReference>
<gene>
    <name evidence="7" type="ORF">D9758_009268</name>
</gene>
<dbReference type="EMBL" id="JAACJM010000067">
    <property type="protein sequence ID" value="KAF5352222.1"/>
    <property type="molecule type" value="Genomic_DNA"/>
</dbReference>
<feature type="compositionally biased region" description="Polar residues" evidence="5">
    <location>
        <begin position="422"/>
        <end position="434"/>
    </location>
</feature>
<protein>
    <submittedName>
        <fullName evidence="7">Uncharacterized protein</fullName>
    </submittedName>
</protein>